<feature type="domain" description="RING-type" evidence="14">
    <location>
        <begin position="322"/>
        <end position="373"/>
    </location>
</feature>
<proteinExistence type="predicted"/>
<feature type="repeat" description="ANK" evidence="11">
    <location>
        <begin position="78"/>
        <end position="110"/>
    </location>
</feature>
<dbReference type="InterPro" id="IPR013083">
    <property type="entry name" value="Znf_RING/FYVE/PHD"/>
</dbReference>
<dbReference type="InterPro" id="IPR001841">
    <property type="entry name" value="Znf_RING"/>
</dbReference>
<accession>A0A7N0UK06</accession>
<evidence type="ECO:0000256" key="7">
    <source>
        <dbReference type="ARBA" id="ARBA00022771"/>
    </source>
</evidence>
<dbReference type="Gramene" id="Kaladp0071s0279.1.v1.1">
    <property type="protein sequence ID" value="Kaladp0071s0279.1.v1.1"/>
    <property type="gene ID" value="Kaladp0071s0279.v1.1"/>
</dbReference>
<keyword evidence="8" id="KW-0833">Ubl conjugation pathway</keyword>
<keyword evidence="9" id="KW-0862">Zinc</keyword>
<dbReference type="GO" id="GO:0008270">
    <property type="term" value="F:zinc ion binding"/>
    <property type="evidence" value="ECO:0007669"/>
    <property type="project" value="UniProtKB-KW"/>
</dbReference>
<dbReference type="SUPFAM" id="SSF48403">
    <property type="entry name" value="Ankyrin repeat"/>
    <property type="match status" value="1"/>
</dbReference>
<evidence type="ECO:0000256" key="2">
    <source>
        <dbReference type="ARBA" id="ARBA00004906"/>
    </source>
</evidence>
<comment type="catalytic activity">
    <reaction evidence="1">
        <text>S-ubiquitinyl-[E2 ubiquitin-conjugating enzyme]-L-cysteine + [acceptor protein]-L-lysine = [E2 ubiquitin-conjugating enzyme]-L-cysteine + N(6)-ubiquitinyl-[acceptor protein]-L-lysine.</text>
        <dbReference type="EC" id="2.3.2.27"/>
    </reaction>
</comment>
<dbReference type="GO" id="GO:0061630">
    <property type="term" value="F:ubiquitin protein ligase activity"/>
    <property type="evidence" value="ECO:0007669"/>
    <property type="project" value="UniProtKB-EC"/>
</dbReference>
<evidence type="ECO:0000256" key="4">
    <source>
        <dbReference type="ARBA" id="ARBA00022679"/>
    </source>
</evidence>
<name>A0A7N0UK06_KALFE</name>
<reference evidence="15" key="1">
    <citation type="submission" date="2021-01" db="UniProtKB">
        <authorList>
            <consortium name="EnsemblPlants"/>
        </authorList>
    </citation>
    <scope>IDENTIFICATION</scope>
</reference>
<dbReference type="SMART" id="SM00248">
    <property type="entry name" value="ANK"/>
    <property type="match status" value="5"/>
</dbReference>
<comment type="pathway">
    <text evidence="2">Protein modification; protein ubiquitination.</text>
</comment>
<evidence type="ECO:0000256" key="1">
    <source>
        <dbReference type="ARBA" id="ARBA00000900"/>
    </source>
</evidence>
<dbReference type="InterPro" id="IPR002110">
    <property type="entry name" value="Ankyrin_rpt"/>
</dbReference>
<evidence type="ECO:0000256" key="3">
    <source>
        <dbReference type="ARBA" id="ARBA00012483"/>
    </source>
</evidence>
<dbReference type="InterPro" id="IPR050889">
    <property type="entry name" value="Dendritic_Spine_Reg/Scaffold"/>
</dbReference>
<evidence type="ECO:0000256" key="5">
    <source>
        <dbReference type="ARBA" id="ARBA00022723"/>
    </source>
</evidence>
<feature type="repeat" description="ANK" evidence="11">
    <location>
        <begin position="158"/>
        <end position="190"/>
    </location>
</feature>
<evidence type="ECO:0000313" key="16">
    <source>
        <dbReference type="Proteomes" id="UP000594263"/>
    </source>
</evidence>
<dbReference type="GO" id="GO:0005634">
    <property type="term" value="C:nucleus"/>
    <property type="evidence" value="ECO:0007669"/>
    <property type="project" value="EnsemblPlants"/>
</dbReference>
<evidence type="ECO:0000259" key="14">
    <source>
        <dbReference type="PROSITE" id="PS50089"/>
    </source>
</evidence>
<evidence type="ECO:0000256" key="10">
    <source>
        <dbReference type="ARBA" id="ARBA00023043"/>
    </source>
</evidence>
<keyword evidence="7 12" id="KW-0863">Zinc-finger</keyword>
<dbReference type="SUPFAM" id="SSF57850">
    <property type="entry name" value="RING/U-box"/>
    <property type="match status" value="1"/>
</dbReference>
<dbReference type="PROSITE" id="PS50088">
    <property type="entry name" value="ANK_REPEAT"/>
    <property type="match status" value="5"/>
</dbReference>
<dbReference type="PROSITE" id="PS50297">
    <property type="entry name" value="ANK_REP_REGION"/>
    <property type="match status" value="5"/>
</dbReference>
<dbReference type="InterPro" id="IPR036770">
    <property type="entry name" value="Ankyrin_rpt-contain_sf"/>
</dbReference>
<dbReference type="Gene3D" id="3.30.40.10">
    <property type="entry name" value="Zinc/RING finger domain, C3HC4 (zinc finger)"/>
    <property type="match status" value="1"/>
</dbReference>
<evidence type="ECO:0000256" key="6">
    <source>
        <dbReference type="ARBA" id="ARBA00022737"/>
    </source>
</evidence>
<protein>
    <recommendedName>
        <fullName evidence="3">RING-type E3 ubiquitin transferase</fullName>
        <ecNumber evidence="3">2.3.2.27</ecNumber>
    </recommendedName>
</protein>
<dbReference type="PANTHER" id="PTHR24166">
    <property type="entry name" value="ROLLING PEBBLES, ISOFORM B"/>
    <property type="match status" value="1"/>
</dbReference>
<keyword evidence="4" id="KW-0808">Transferase</keyword>
<organism evidence="15 16">
    <name type="scientific">Kalanchoe fedtschenkoi</name>
    <name type="common">Lavender scallops</name>
    <name type="synonym">South American air plant</name>
    <dbReference type="NCBI Taxonomy" id="63787"/>
    <lineage>
        <taxon>Eukaryota</taxon>
        <taxon>Viridiplantae</taxon>
        <taxon>Streptophyta</taxon>
        <taxon>Embryophyta</taxon>
        <taxon>Tracheophyta</taxon>
        <taxon>Spermatophyta</taxon>
        <taxon>Magnoliopsida</taxon>
        <taxon>eudicotyledons</taxon>
        <taxon>Gunneridae</taxon>
        <taxon>Pentapetalae</taxon>
        <taxon>Saxifragales</taxon>
        <taxon>Crassulaceae</taxon>
        <taxon>Kalanchoe</taxon>
    </lineage>
</organism>
<dbReference type="PROSITE" id="PS50089">
    <property type="entry name" value="ZF_RING_2"/>
    <property type="match status" value="1"/>
</dbReference>
<dbReference type="Proteomes" id="UP000594263">
    <property type="component" value="Unplaced"/>
</dbReference>
<dbReference type="Pfam" id="PF12796">
    <property type="entry name" value="Ank_2"/>
    <property type="match status" value="1"/>
</dbReference>
<dbReference type="InterPro" id="IPR056760">
    <property type="entry name" value="RING_XB3-like"/>
</dbReference>
<sequence length="434" mass="46911">MGQTVSCSGDYDGAIFDAVQYGETEHFMSLMKAHPSRWGITTPFIRSSLLHIAAANGHLEIVSILLDRAVDPNLLNSRRQTPLMLAAMRGELSAVDLLLERGANILMFDSVNGWTPLHFAAYYGHLSCLQLILSAAASCNDISVSWGFSRFVNARDQKGKTPLHLASRKRHPDCVHLLLENGALVSASTGGYGVPGSTPLHLAAQGGSVNCIRELLAWGADRNKKDEAGRIPYVVALNYRQGACLGLLDPSSAEPLVWPSPLKFINELQQDAKFLLEQALMAANKEREKTPSRGTNSNNPSLSQSGIAVDDNDSELGDNETCGICFEKACTIEVQDCGHQMCAQCTLILCCHNKPNPTNTHPTAPTPVCPFCRSDISRLVVAKLKSSKDSEQSGIISEASLSPRKSRRSWSSIGGLHSGRIAADMNWVDKTSAA</sequence>
<dbReference type="Pfam" id="PF00023">
    <property type="entry name" value="Ank"/>
    <property type="match status" value="2"/>
</dbReference>
<feature type="repeat" description="ANK" evidence="11">
    <location>
        <begin position="195"/>
        <end position="227"/>
    </location>
</feature>
<feature type="region of interest" description="Disordered" evidence="13">
    <location>
        <begin position="285"/>
        <end position="310"/>
    </location>
</feature>
<keyword evidence="10 11" id="KW-0040">ANK repeat</keyword>
<evidence type="ECO:0000256" key="9">
    <source>
        <dbReference type="ARBA" id="ARBA00022833"/>
    </source>
</evidence>
<dbReference type="GO" id="GO:0016567">
    <property type="term" value="P:protein ubiquitination"/>
    <property type="evidence" value="ECO:0007669"/>
    <property type="project" value="EnsemblPlants"/>
</dbReference>
<dbReference type="EC" id="2.3.2.27" evidence="3"/>
<dbReference type="AlphaFoldDB" id="A0A7N0UK06"/>
<dbReference type="PRINTS" id="PR01415">
    <property type="entry name" value="ANKYRIN"/>
</dbReference>
<keyword evidence="16" id="KW-1185">Reference proteome</keyword>
<dbReference type="PANTHER" id="PTHR24166:SF48">
    <property type="entry name" value="PROTEIN VAPYRIN"/>
    <property type="match status" value="1"/>
</dbReference>
<feature type="repeat" description="ANK" evidence="11">
    <location>
        <begin position="112"/>
        <end position="144"/>
    </location>
</feature>
<keyword evidence="6" id="KW-0677">Repeat</keyword>
<evidence type="ECO:0000313" key="15">
    <source>
        <dbReference type="EnsemblPlants" id="Kaladp0071s0279.1.v1.1"/>
    </source>
</evidence>
<dbReference type="Pfam" id="PF24921">
    <property type="entry name" value="RING_XB3-XBAT31"/>
    <property type="match status" value="1"/>
</dbReference>
<evidence type="ECO:0000256" key="13">
    <source>
        <dbReference type="SAM" id="MobiDB-lite"/>
    </source>
</evidence>
<dbReference type="OMA" id="ACEMVAI"/>
<evidence type="ECO:0000256" key="8">
    <source>
        <dbReference type="ARBA" id="ARBA00022786"/>
    </source>
</evidence>
<feature type="repeat" description="ANK" evidence="11">
    <location>
        <begin position="45"/>
        <end position="77"/>
    </location>
</feature>
<dbReference type="EnsemblPlants" id="Kaladp0071s0279.1.v1.1">
    <property type="protein sequence ID" value="Kaladp0071s0279.1.v1.1"/>
    <property type="gene ID" value="Kaladp0071s0279.v1.1"/>
</dbReference>
<evidence type="ECO:0000256" key="12">
    <source>
        <dbReference type="PROSITE-ProRule" id="PRU00175"/>
    </source>
</evidence>
<dbReference type="GO" id="GO:0009408">
    <property type="term" value="P:response to heat"/>
    <property type="evidence" value="ECO:0007669"/>
    <property type="project" value="EnsemblPlants"/>
</dbReference>
<dbReference type="Gene3D" id="1.25.40.20">
    <property type="entry name" value="Ankyrin repeat-containing domain"/>
    <property type="match status" value="2"/>
</dbReference>
<keyword evidence="5" id="KW-0479">Metal-binding</keyword>
<feature type="compositionally biased region" description="Polar residues" evidence="13">
    <location>
        <begin position="292"/>
        <end position="306"/>
    </location>
</feature>
<evidence type="ECO:0000256" key="11">
    <source>
        <dbReference type="PROSITE-ProRule" id="PRU00023"/>
    </source>
</evidence>